<evidence type="ECO:0000313" key="1">
    <source>
        <dbReference type="EMBL" id="QCK87291.1"/>
    </source>
</evidence>
<dbReference type="KEGG" id="paqt:E8L99_16765"/>
<dbReference type="RefSeq" id="WP_137100620.1">
    <property type="nucleotide sequence ID" value="NZ_CP039865.1"/>
</dbReference>
<dbReference type="EMBL" id="CP039865">
    <property type="protein sequence ID" value="QCK87291.1"/>
    <property type="molecule type" value="Genomic_DNA"/>
</dbReference>
<dbReference type="PANTHER" id="PTHR39441">
    <property type="entry name" value="DUF2252 DOMAIN-CONTAINING PROTEIN"/>
    <property type="match status" value="1"/>
</dbReference>
<dbReference type="PANTHER" id="PTHR39441:SF1">
    <property type="entry name" value="DUF2252 DOMAIN-CONTAINING PROTEIN"/>
    <property type="match status" value="1"/>
</dbReference>
<dbReference type="SUPFAM" id="SSF56112">
    <property type="entry name" value="Protein kinase-like (PK-like)"/>
    <property type="match status" value="1"/>
</dbReference>
<dbReference type="Pfam" id="PF10009">
    <property type="entry name" value="DUF2252"/>
    <property type="match status" value="2"/>
</dbReference>
<accession>A0A4D7QL34</accession>
<dbReference type="Proteomes" id="UP000298588">
    <property type="component" value="Chromosome"/>
</dbReference>
<protein>
    <submittedName>
        <fullName evidence="1">DUF2252 domain-containing protein</fullName>
    </submittedName>
</protein>
<dbReference type="AlphaFoldDB" id="A0A4D7QL34"/>
<name>A0A4D7QL34_9HYPH</name>
<reference evidence="1 2" key="1">
    <citation type="submission" date="2019-04" db="EMBL/GenBank/DDBJ databases">
        <title>Phreatobacter aquaticus sp. nov.</title>
        <authorList>
            <person name="Choi A."/>
            <person name="Baek K."/>
        </authorList>
    </citation>
    <scope>NUCLEOTIDE SEQUENCE [LARGE SCALE GENOMIC DNA]</scope>
    <source>
        <strain evidence="1 2">NMCR1094</strain>
    </source>
</reference>
<dbReference type="OrthoDB" id="1491115at2"/>
<keyword evidence="2" id="KW-1185">Reference proteome</keyword>
<evidence type="ECO:0000313" key="2">
    <source>
        <dbReference type="Proteomes" id="UP000298588"/>
    </source>
</evidence>
<dbReference type="InterPro" id="IPR018721">
    <property type="entry name" value="DUF2252"/>
</dbReference>
<sequence length="357" mass="40120">MNIHQSTTAYEAWLRDQIGSGLVKDDLEKKHEKMVHDPFSFLRATYWRWAETILADCPELADLPQVLAIGDVHLENFGTWRDLEGRLIWGVNDFDEAATMPYALDLVRLACSAILAVKTAGKDDELGGKRICTLILDGYRDGLCQPEPVVLDRDNAWLRKALALSNDQRRHFWEKLDGLATQQPSPRFRKALIDALPDSHHDVAFKASHRGTGSLGRPRLVAHAEWLGGPVVREAKAIVSSAWNRTHRPSDTTLHLNRIARGRARAPDPHYKEASGILVRRLSPSSRKIEAKHDLDLLLRARMLRLMGREVANCHADNPRLAEKARLHAEGQTPGWLHDCAKSALKRIADDHAEFGA</sequence>
<proteinExistence type="predicted"/>
<gene>
    <name evidence="1" type="ORF">E8L99_16765</name>
</gene>
<dbReference type="InterPro" id="IPR011009">
    <property type="entry name" value="Kinase-like_dom_sf"/>
</dbReference>
<organism evidence="1 2">
    <name type="scientific">Phreatobacter aquaticus</name>
    <dbReference type="NCBI Taxonomy" id="2570229"/>
    <lineage>
        <taxon>Bacteria</taxon>
        <taxon>Pseudomonadati</taxon>
        <taxon>Pseudomonadota</taxon>
        <taxon>Alphaproteobacteria</taxon>
        <taxon>Hyphomicrobiales</taxon>
        <taxon>Phreatobacteraceae</taxon>
        <taxon>Phreatobacter</taxon>
    </lineage>
</organism>